<name>A0ABU8JFX9_9GAMM</name>
<dbReference type="RefSeq" id="WP_336808713.1">
    <property type="nucleotide sequence ID" value="NZ_JBBBNY010000014.1"/>
</dbReference>
<keyword evidence="2" id="KW-1185">Reference proteome</keyword>
<evidence type="ECO:0000313" key="2">
    <source>
        <dbReference type="Proteomes" id="UP001381174"/>
    </source>
</evidence>
<accession>A0ABU8JFX9</accession>
<sequence>MPKLAKCHVYPESISAELGGEARALVTMSLEGGGRSSYARAGMYDREIVCPSCEELFKDADDCAIDFRRRVLGWVPPYRFLPYPDATIKLPIFPGDSRLLHQFAVQSWLRAHLSNRFIEKENKNSDLERIIAKAILDKSETIDLGIQVAYVFDVSPFGRLMMNPISHTAVFPMYELAMGRMTVLIASTDKGLPPGFRDIALNGTNEALVYRTRRFNDMRLDIFAEFYSSNREKVDRMFQAALYKGKRKAAV</sequence>
<gene>
    <name evidence="1" type="ORF">WAT24_15005</name>
</gene>
<evidence type="ECO:0000313" key="1">
    <source>
        <dbReference type="EMBL" id="MEI7038071.1"/>
    </source>
</evidence>
<dbReference type="EMBL" id="JBBBNY010000014">
    <property type="protein sequence ID" value="MEI7038071.1"/>
    <property type="molecule type" value="Genomic_DNA"/>
</dbReference>
<comment type="caution">
    <text evidence="1">The sequence shown here is derived from an EMBL/GenBank/DDBJ whole genome shotgun (WGS) entry which is preliminary data.</text>
</comment>
<reference evidence="1 2" key="1">
    <citation type="journal article" date="2014" name="Int. J. Syst. Evol. Microbiol.">
        <title>Fulvimonas yonginensis sp. nov., isolated from greenhouse soil, and emended description of the genus Fulvimonas.</title>
        <authorList>
            <person name="Ahn J.H."/>
            <person name="Kim S.J."/>
            <person name="Weon H.Y."/>
            <person name="Hong S.B."/>
            <person name="Seok S.J."/>
            <person name="Kwon S.W."/>
        </authorList>
    </citation>
    <scope>NUCLEOTIDE SEQUENCE [LARGE SCALE GENOMIC DNA]</scope>
    <source>
        <strain evidence="1 2">KACC 16952</strain>
    </source>
</reference>
<organism evidence="1 2">
    <name type="scientific">Fulvimonas yonginensis</name>
    <dbReference type="NCBI Taxonomy" id="1495200"/>
    <lineage>
        <taxon>Bacteria</taxon>
        <taxon>Pseudomonadati</taxon>
        <taxon>Pseudomonadota</taxon>
        <taxon>Gammaproteobacteria</taxon>
        <taxon>Lysobacterales</taxon>
        <taxon>Rhodanobacteraceae</taxon>
        <taxon>Fulvimonas</taxon>
    </lineage>
</organism>
<protein>
    <submittedName>
        <fullName evidence="1">Uncharacterized protein</fullName>
    </submittedName>
</protein>
<dbReference type="Proteomes" id="UP001381174">
    <property type="component" value="Unassembled WGS sequence"/>
</dbReference>
<proteinExistence type="predicted"/>